<protein>
    <recommendedName>
        <fullName evidence="2">DUF58 domain-containing protein</fullName>
    </recommendedName>
</protein>
<feature type="transmembrane region" description="Helical" evidence="1">
    <location>
        <begin position="160"/>
        <end position="182"/>
    </location>
</feature>
<dbReference type="EMBL" id="CP036316">
    <property type="protein sequence ID" value="QDT63747.1"/>
    <property type="molecule type" value="Genomic_DNA"/>
</dbReference>
<dbReference type="InterPro" id="IPR002881">
    <property type="entry name" value="DUF58"/>
</dbReference>
<dbReference type="PANTHER" id="PTHR34351:SF1">
    <property type="entry name" value="SLR1927 PROTEIN"/>
    <property type="match status" value="1"/>
</dbReference>
<gene>
    <name evidence="3" type="ORF">V22_09720</name>
</gene>
<evidence type="ECO:0000256" key="1">
    <source>
        <dbReference type="SAM" id="Phobius"/>
    </source>
</evidence>
<feature type="transmembrane region" description="Helical" evidence="1">
    <location>
        <begin position="132"/>
        <end position="154"/>
    </location>
</feature>
<dbReference type="Proteomes" id="UP000319976">
    <property type="component" value="Chromosome"/>
</dbReference>
<keyword evidence="4" id="KW-1185">Reference proteome</keyword>
<feature type="domain" description="DUF58" evidence="2">
    <location>
        <begin position="330"/>
        <end position="455"/>
    </location>
</feature>
<feature type="transmembrane region" description="Helical" evidence="1">
    <location>
        <begin position="92"/>
        <end position="112"/>
    </location>
</feature>
<name>A0A517T5U3_9PLAN</name>
<accession>A0A517T5U3</accession>
<sequence>MTGLGVLVLSTNLQSLLRLPRLLVLALVAGSVVLILKGLVDLLGGVLQQRNRYIQRRYLTKQRKLSWVAWLGMGLLGLGTGLFNIGGADWRYLVSAMVCIFIGAVIFLLGLWQLLSRLSTRTVHAPPSWPKFVLTPPGMACLAMSVLLLLGAYLGPSNMLLLIFCMLVGPFVFGGGFTLTTLREVSLRRQLPSAIVAGEVFSVELILKNRRRFFSSWFIKATDLIENRGEQLQAQTLFVRVLPNVEGRASYRIQAMTRGQYSFGPVRLSCRFPLGLVERTNIIKSRDELLVYPRLGALTSAWQRDYGVATELVTRPDLRAGAFEDEFHQIREHRHGDSPRLIHWRSSARQNQLMVKEFRESRDLDLLVLLDLYLGENAIQPDPYVELIISFAATLASRQCQLGSGSRIVIAAVGETPFVWNGEALPSHRSAFLSLLAKANPAQTDDLTSLWEAAESCSPAKTRGYLFSTRNMQQVDVPFGMQWIRPVSARQAENYIQFVDR</sequence>
<dbReference type="AlphaFoldDB" id="A0A517T5U3"/>
<dbReference type="Pfam" id="PF01882">
    <property type="entry name" value="DUF58"/>
    <property type="match status" value="1"/>
</dbReference>
<reference evidence="3 4" key="1">
    <citation type="submission" date="2019-02" db="EMBL/GenBank/DDBJ databases">
        <title>Deep-cultivation of Planctomycetes and their phenomic and genomic characterization uncovers novel biology.</title>
        <authorList>
            <person name="Wiegand S."/>
            <person name="Jogler M."/>
            <person name="Boedeker C."/>
            <person name="Pinto D."/>
            <person name="Vollmers J."/>
            <person name="Rivas-Marin E."/>
            <person name="Kohn T."/>
            <person name="Peeters S.H."/>
            <person name="Heuer A."/>
            <person name="Rast P."/>
            <person name="Oberbeckmann S."/>
            <person name="Bunk B."/>
            <person name="Jeske O."/>
            <person name="Meyerdierks A."/>
            <person name="Storesund J.E."/>
            <person name="Kallscheuer N."/>
            <person name="Luecker S."/>
            <person name="Lage O.M."/>
            <person name="Pohl T."/>
            <person name="Merkel B.J."/>
            <person name="Hornburger P."/>
            <person name="Mueller R.-W."/>
            <person name="Bruemmer F."/>
            <person name="Labrenz M."/>
            <person name="Spormann A.M."/>
            <person name="Op den Camp H."/>
            <person name="Overmann J."/>
            <person name="Amann R."/>
            <person name="Jetten M.S.M."/>
            <person name="Mascher T."/>
            <person name="Medema M.H."/>
            <person name="Devos D.P."/>
            <person name="Kaster A.-K."/>
            <person name="Ovreas L."/>
            <person name="Rohde M."/>
            <person name="Galperin M.Y."/>
            <person name="Jogler C."/>
        </authorList>
    </citation>
    <scope>NUCLEOTIDE SEQUENCE [LARGE SCALE GENOMIC DNA]</scope>
    <source>
        <strain evidence="3 4">V22</strain>
    </source>
</reference>
<keyword evidence="1" id="KW-1133">Transmembrane helix</keyword>
<evidence type="ECO:0000313" key="3">
    <source>
        <dbReference type="EMBL" id="QDT63747.1"/>
    </source>
</evidence>
<evidence type="ECO:0000313" key="4">
    <source>
        <dbReference type="Proteomes" id="UP000319976"/>
    </source>
</evidence>
<feature type="transmembrane region" description="Helical" evidence="1">
    <location>
        <begin position="65"/>
        <end position="86"/>
    </location>
</feature>
<proteinExistence type="predicted"/>
<keyword evidence="1" id="KW-0812">Transmembrane</keyword>
<organism evidence="3 4">
    <name type="scientific">Calycomorphotria hydatis</name>
    <dbReference type="NCBI Taxonomy" id="2528027"/>
    <lineage>
        <taxon>Bacteria</taxon>
        <taxon>Pseudomonadati</taxon>
        <taxon>Planctomycetota</taxon>
        <taxon>Planctomycetia</taxon>
        <taxon>Planctomycetales</taxon>
        <taxon>Planctomycetaceae</taxon>
        <taxon>Calycomorphotria</taxon>
    </lineage>
</organism>
<keyword evidence="1" id="KW-0472">Membrane</keyword>
<evidence type="ECO:0000259" key="2">
    <source>
        <dbReference type="Pfam" id="PF01882"/>
    </source>
</evidence>
<dbReference type="KEGG" id="chya:V22_09720"/>
<dbReference type="PANTHER" id="PTHR34351">
    <property type="entry name" value="SLR1927 PROTEIN-RELATED"/>
    <property type="match status" value="1"/>
</dbReference>
<feature type="transmembrane region" description="Helical" evidence="1">
    <location>
        <begin position="22"/>
        <end position="44"/>
    </location>
</feature>